<dbReference type="AlphaFoldDB" id="A0A1V4JMY0"/>
<protein>
    <submittedName>
        <fullName evidence="1">Uncharacterized protein</fullName>
    </submittedName>
</protein>
<evidence type="ECO:0000313" key="2">
    <source>
        <dbReference type="Proteomes" id="UP000190648"/>
    </source>
</evidence>
<gene>
    <name evidence="1" type="ORF">AV530_005871</name>
</gene>
<sequence length="89" mass="10198">MNCHLQRAVAYLMLLEQYCHEIFLKAASLRHSMDLWEYNRKILGLIFLEKGGIGNCLGRRRFWKSVPDGFFAIPCLSGMVCALSTGRKC</sequence>
<name>A0A1V4JMY0_PATFA</name>
<dbReference type="Proteomes" id="UP000190648">
    <property type="component" value="Unassembled WGS sequence"/>
</dbReference>
<dbReference type="EMBL" id="LSYS01006902">
    <property type="protein sequence ID" value="OPJ73541.1"/>
    <property type="molecule type" value="Genomic_DNA"/>
</dbReference>
<evidence type="ECO:0000313" key="1">
    <source>
        <dbReference type="EMBL" id="OPJ73541.1"/>
    </source>
</evidence>
<accession>A0A1V4JMY0</accession>
<keyword evidence="2" id="KW-1185">Reference proteome</keyword>
<proteinExistence type="predicted"/>
<comment type="caution">
    <text evidence="1">The sequence shown here is derived from an EMBL/GenBank/DDBJ whole genome shotgun (WGS) entry which is preliminary data.</text>
</comment>
<organism evidence="1 2">
    <name type="scientific">Patagioenas fasciata monilis</name>
    <dbReference type="NCBI Taxonomy" id="372326"/>
    <lineage>
        <taxon>Eukaryota</taxon>
        <taxon>Metazoa</taxon>
        <taxon>Chordata</taxon>
        <taxon>Craniata</taxon>
        <taxon>Vertebrata</taxon>
        <taxon>Euteleostomi</taxon>
        <taxon>Archelosauria</taxon>
        <taxon>Archosauria</taxon>
        <taxon>Dinosauria</taxon>
        <taxon>Saurischia</taxon>
        <taxon>Theropoda</taxon>
        <taxon>Coelurosauria</taxon>
        <taxon>Aves</taxon>
        <taxon>Neognathae</taxon>
        <taxon>Neoaves</taxon>
        <taxon>Columbimorphae</taxon>
        <taxon>Columbiformes</taxon>
        <taxon>Columbidae</taxon>
        <taxon>Patagioenas</taxon>
    </lineage>
</organism>
<reference evidence="1 2" key="1">
    <citation type="submission" date="2016-02" db="EMBL/GenBank/DDBJ databases">
        <title>Band-tailed pigeon sequencing and assembly.</title>
        <authorList>
            <person name="Soares A.E."/>
            <person name="Novak B.J."/>
            <person name="Rice E.S."/>
            <person name="O'Connell B."/>
            <person name="Chang D."/>
            <person name="Weber S."/>
            <person name="Shapiro B."/>
        </authorList>
    </citation>
    <scope>NUCLEOTIDE SEQUENCE [LARGE SCALE GENOMIC DNA]</scope>
    <source>
        <strain evidence="1">BTP2013</strain>
        <tissue evidence="1">Blood</tissue>
    </source>
</reference>